<feature type="transmembrane region" description="Helical" evidence="10">
    <location>
        <begin position="123"/>
        <end position="149"/>
    </location>
</feature>
<dbReference type="GO" id="GO:0005886">
    <property type="term" value="C:plasma membrane"/>
    <property type="evidence" value="ECO:0007669"/>
    <property type="project" value="UniProtKB-SubCell"/>
</dbReference>
<feature type="domain" description="Phosphatidic acid phosphatase type 2/haloperoxidase" evidence="11">
    <location>
        <begin position="73"/>
        <end position="180"/>
    </location>
</feature>
<evidence type="ECO:0000256" key="5">
    <source>
        <dbReference type="ARBA" id="ARBA00022801"/>
    </source>
</evidence>
<dbReference type="InterPro" id="IPR036938">
    <property type="entry name" value="PAP2/HPO_sf"/>
</dbReference>
<evidence type="ECO:0000256" key="8">
    <source>
        <dbReference type="ARBA" id="ARBA00032707"/>
    </source>
</evidence>
<dbReference type="SMART" id="SM00014">
    <property type="entry name" value="acidPPc"/>
    <property type="match status" value="1"/>
</dbReference>
<name>A0A0B8NLM5_9VIBR</name>
<evidence type="ECO:0000256" key="9">
    <source>
        <dbReference type="ARBA" id="ARBA00047594"/>
    </source>
</evidence>
<dbReference type="GO" id="GO:0050380">
    <property type="term" value="F:undecaprenyl-diphosphatase activity"/>
    <property type="evidence" value="ECO:0007669"/>
    <property type="project" value="UniProtKB-EC"/>
</dbReference>
<keyword evidence="6 10" id="KW-1133">Transmembrane helix</keyword>
<keyword evidence="5" id="KW-0378">Hydrolase</keyword>
<gene>
    <name evidence="12" type="ORF">JCM19231_922</name>
</gene>
<dbReference type="Proteomes" id="UP000031671">
    <property type="component" value="Unassembled WGS sequence"/>
</dbReference>
<evidence type="ECO:0000256" key="6">
    <source>
        <dbReference type="ARBA" id="ARBA00022989"/>
    </source>
</evidence>
<evidence type="ECO:0000256" key="1">
    <source>
        <dbReference type="ARBA" id="ARBA00004651"/>
    </source>
</evidence>
<dbReference type="EC" id="3.6.1.27" evidence="2"/>
<keyword evidence="13" id="KW-1185">Reference proteome</keyword>
<dbReference type="Gene3D" id="1.20.144.10">
    <property type="entry name" value="Phosphatidic acid phosphatase type 2/haloperoxidase"/>
    <property type="match status" value="1"/>
</dbReference>
<evidence type="ECO:0000256" key="2">
    <source>
        <dbReference type="ARBA" id="ARBA00012374"/>
    </source>
</evidence>
<comment type="subcellular location">
    <subcellularLocation>
        <location evidence="1">Cell membrane</location>
        <topology evidence="1">Multi-pass membrane protein</topology>
    </subcellularLocation>
</comment>
<dbReference type="PANTHER" id="PTHR14969:SF62">
    <property type="entry name" value="DECAPRENYLPHOSPHORYL-5-PHOSPHORIBOSE PHOSPHATASE RV3807C-RELATED"/>
    <property type="match status" value="1"/>
</dbReference>
<reference evidence="12 13" key="1">
    <citation type="submission" date="2015-01" db="EMBL/GenBank/DDBJ databases">
        <title>Vibrio sp. C1 JCM 19231 whole genome shotgun sequence.</title>
        <authorList>
            <person name="Sawabe T."/>
            <person name="Meirelles P."/>
            <person name="Feng G."/>
            <person name="Sayaka M."/>
            <person name="Hattori M."/>
            <person name="Ohkuma M."/>
        </authorList>
    </citation>
    <scope>NUCLEOTIDE SEQUENCE [LARGE SCALE GENOMIC DNA]</scope>
    <source>
        <strain evidence="13">JCM 19231</strain>
    </source>
</reference>
<keyword evidence="3" id="KW-1003">Cell membrane</keyword>
<evidence type="ECO:0000313" key="13">
    <source>
        <dbReference type="Proteomes" id="UP000031671"/>
    </source>
</evidence>
<comment type="catalytic activity">
    <reaction evidence="9">
        <text>di-trans,octa-cis-undecaprenyl diphosphate + H2O = di-trans,octa-cis-undecaprenyl phosphate + phosphate + H(+)</text>
        <dbReference type="Rhea" id="RHEA:28094"/>
        <dbReference type="ChEBI" id="CHEBI:15377"/>
        <dbReference type="ChEBI" id="CHEBI:15378"/>
        <dbReference type="ChEBI" id="CHEBI:43474"/>
        <dbReference type="ChEBI" id="CHEBI:58405"/>
        <dbReference type="ChEBI" id="CHEBI:60392"/>
        <dbReference type="EC" id="3.6.1.27"/>
    </reaction>
</comment>
<accession>A0A0B8NLM5</accession>
<evidence type="ECO:0000256" key="10">
    <source>
        <dbReference type="SAM" id="Phobius"/>
    </source>
</evidence>
<dbReference type="CDD" id="cd01610">
    <property type="entry name" value="PAP2_like"/>
    <property type="match status" value="1"/>
</dbReference>
<protein>
    <recommendedName>
        <fullName evidence="2">undecaprenyl-diphosphate phosphatase</fullName>
        <ecNumber evidence="2">3.6.1.27</ecNumber>
    </recommendedName>
    <alternativeName>
        <fullName evidence="8">Undecaprenyl pyrophosphate phosphatase</fullName>
    </alternativeName>
</protein>
<dbReference type="EMBL" id="BBRZ01000009">
    <property type="protein sequence ID" value="GAM54976.1"/>
    <property type="molecule type" value="Genomic_DNA"/>
</dbReference>
<keyword evidence="7 10" id="KW-0472">Membrane</keyword>
<evidence type="ECO:0000256" key="3">
    <source>
        <dbReference type="ARBA" id="ARBA00022475"/>
    </source>
</evidence>
<dbReference type="PANTHER" id="PTHR14969">
    <property type="entry name" value="SPHINGOSINE-1-PHOSPHATE PHOSPHOHYDROLASE"/>
    <property type="match status" value="1"/>
</dbReference>
<evidence type="ECO:0000256" key="7">
    <source>
        <dbReference type="ARBA" id="ARBA00023136"/>
    </source>
</evidence>
<comment type="caution">
    <text evidence="12">The sequence shown here is derived from an EMBL/GenBank/DDBJ whole genome shotgun (WGS) entry which is preliminary data.</text>
</comment>
<organism evidence="12 13">
    <name type="scientific">Vibrio ishigakensis</name>
    <dbReference type="NCBI Taxonomy" id="1481914"/>
    <lineage>
        <taxon>Bacteria</taxon>
        <taxon>Pseudomonadati</taxon>
        <taxon>Pseudomonadota</taxon>
        <taxon>Gammaproteobacteria</taxon>
        <taxon>Vibrionales</taxon>
        <taxon>Vibrionaceae</taxon>
        <taxon>Vibrio</taxon>
    </lineage>
</organism>
<dbReference type="SUPFAM" id="SSF48317">
    <property type="entry name" value="Acid phosphatase/Vanadium-dependent haloperoxidase"/>
    <property type="match status" value="1"/>
</dbReference>
<evidence type="ECO:0000256" key="4">
    <source>
        <dbReference type="ARBA" id="ARBA00022692"/>
    </source>
</evidence>
<proteinExistence type="predicted"/>
<dbReference type="AlphaFoldDB" id="A0A0B8NLM5"/>
<feature type="transmembrane region" description="Helical" evidence="10">
    <location>
        <begin position="161"/>
        <end position="183"/>
    </location>
</feature>
<evidence type="ECO:0000313" key="12">
    <source>
        <dbReference type="EMBL" id="GAM54976.1"/>
    </source>
</evidence>
<dbReference type="InterPro" id="IPR000326">
    <property type="entry name" value="PAP2/HPO"/>
</dbReference>
<evidence type="ECO:0000259" key="11">
    <source>
        <dbReference type="SMART" id="SM00014"/>
    </source>
</evidence>
<dbReference type="RefSeq" id="WP_261834647.1">
    <property type="nucleotide sequence ID" value="NZ_AP024881.1"/>
</dbReference>
<dbReference type="Pfam" id="PF01569">
    <property type="entry name" value="PAP2"/>
    <property type="match status" value="1"/>
</dbReference>
<keyword evidence="4 10" id="KW-0812">Transmembrane</keyword>
<sequence>MSSFDLQTQQITRINPIVRFDLAFSHLCVGHRYANQVGQFSRAVSHSGDGHLYPVIALMAWIADPVLGKLLLICGLIAFAIELPIYWIAKNSFRRRRPHDLSTQICNFIEPSDKYSMPSGHTAAATIMATLICVFFPSLALIAVPWAAMIALSRILLGVHFFSDIVAGVILGVSATLTAMWIVGV</sequence>
<feature type="transmembrane region" description="Helical" evidence="10">
    <location>
        <begin position="70"/>
        <end position="89"/>
    </location>
</feature>
<reference evidence="12 13" key="2">
    <citation type="submission" date="2015-01" db="EMBL/GenBank/DDBJ databases">
        <authorList>
            <consortium name="NBRP consortium"/>
            <person name="Sawabe T."/>
            <person name="Meirelles P."/>
            <person name="Feng G."/>
            <person name="Sayaka M."/>
            <person name="Hattori M."/>
            <person name="Ohkuma M."/>
        </authorList>
    </citation>
    <scope>NUCLEOTIDE SEQUENCE [LARGE SCALE GENOMIC DNA]</scope>
    <source>
        <strain evidence="13">JCM 19231</strain>
    </source>
</reference>